<dbReference type="EMBL" id="CM016553">
    <property type="protein sequence ID" value="TKW32876.1"/>
    <property type="molecule type" value="Genomic_DNA"/>
</dbReference>
<reference evidence="2" key="1">
    <citation type="submission" date="2019-03" db="EMBL/GenBank/DDBJ databases">
        <title>WGS assembly of Setaria viridis.</title>
        <authorList>
            <person name="Huang P."/>
            <person name="Jenkins J."/>
            <person name="Grimwood J."/>
            <person name="Barry K."/>
            <person name="Healey A."/>
            <person name="Mamidi S."/>
            <person name="Sreedasyam A."/>
            <person name="Shu S."/>
            <person name="Feldman M."/>
            <person name="Wu J."/>
            <person name="Yu Y."/>
            <person name="Chen C."/>
            <person name="Johnson J."/>
            <person name="Rokhsar D."/>
            <person name="Baxter I."/>
            <person name="Schmutz J."/>
            <person name="Brutnell T."/>
            <person name="Kellogg E."/>
        </authorList>
    </citation>
    <scope>NUCLEOTIDE SEQUENCE [LARGE SCALE GENOMIC DNA]</scope>
</reference>
<protein>
    <submittedName>
        <fullName evidence="2">Uncharacterized protein</fullName>
    </submittedName>
</protein>
<feature type="region of interest" description="Disordered" evidence="1">
    <location>
        <begin position="1"/>
        <end position="24"/>
    </location>
</feature>
<accession>A0A4V6DBA7</accession>
<feature type="compositionally biased region" description="Basic residues" evidence="1">
    <location>
        <begin position="10"/>
        <end position="20"/>
    </location>
</feature>
<name>A0A4V6DBA7_SETVI</name>
<sequence>MTDIGNKTKTSTRRIHRRKAGPQCSDHVSKVLAVLTTRPIMYFGRSVLISPAPNNHFSGAPKKR</sequence>
<gene>
    <name evidence="2" type="ORF">SEVIR_2G195966v2</name>
</gene>
<organism evidence="2 3">
    <name type="scientific">Setaria viridis</name>
    <name type="common">Green bristlegrass</name>
    <name type="synonym">Setaria italica subsp. viridis</name>
    <dbReference type="NCBI Taxonomy" id="4556"/>
    <lineage>
        <taxon>Eukaryota</taxon>
        <taxon>Viridiplantae</taxon>
        <taxon>Streptophyta</taxon>
        <taxon>Embryophyta</taxon>
        <taxon>Tracheophyta</taxon>
        <taxon>Spermatophyta</taxon>
        <taxon>Magnoliopsida</taxon>
        <taxon>Liliopsida</taxon>
        <taxon>Poales</taxon>
        <taxon>Poaceae</taxon>
        <taxon>PACMAD clade</taxon>
        <taxon>Panicoideae</taxon>
        <taxon>Panicodae</taxon>
        <taxon>Paniceae</taxon>
        <taxon>Cenchrinae</taxon>
        <taxon>Setaria</taxon>
    </lineage>
</organism>
<evidence type="ECO:0000256" key="1">
    <source>
        <dbReference type="SAM" id="MobiDB-lite"/>
    </source>
</evidence>
<dbReference type="Gramene" id="TKW32876">
    <property type="protein sequence ID" value="TKW32876"/>
    <property type="gene ID" value="SEVIR_2G195966v2"/>
</dbReference>
<keyword evidence="3" id="KW-1185">Reference proteome</keyword>
<evidence type="ECO:0000313" key="2">
    <source>
        <dbReference type="EMBL" id="TKW32876.1"/>
    </source>
</evidence>
<evidence type="ECO:0000313" key="3">
    <source>
        <dbReference type="Proteomes" id="UP000298652"/>
    </source>
</evidence>
<dbReference type="Proteomes" id="UP000298652">
    <property type="component" value="Chromosome 2"/>
</dbReference>
<proteinExistence type="predicted"/>
<dbReference type="AlphaFoldDB" id="A0A4V6DBA7"/>